<evidence type="ECO:0000313" key="3">
    <source>
        <dbReference type="Proteomes" id="UP000030104"/>
    </source>
</evidence>
<keyword evidence="3" id="KW-1185">Reference proteome</keyword>
<reference evidence="2 3" key="1">
    <citation type="journal article" date="2015" name="Mol. Plant Microbe Interact.">
        <title>Genome, transcriptome, and functional analyses of Penicillium expansum provide new insights into secondary metabolism and pathogenicity.</title>
        <authorList>
            <person name="Ballester A.R."/>
            <person name="Marcet-Houben M."/>
            <person name="Levin E."/>
            <person name="Sela N."/>
            <person name="Selma-Lazaro C."/>
            <person name="Carmona L."/>
            <person name="Wisniewski M."/>
            <person name="Droby S."/>
            <person name="Gonzalez-Candelas L."/>
            <person name="Gabaldon T."/>
        </authorList>
    </citation>
    <scope>NUCLEOTIDE SEQUENCE [LARGE SCALE GENOMIC DNA]</scope>
    <source>
        <strain evidence="2 3">PHI-1</strain>
    </source>
</reference>
<protein>
    <submittedName>
        <fullName evidence="2">Uncharacterized protein</fullName>
    </submittedName>
</protein>
<sequence>MVFAAAVFVFAVKIAYIRLFSHRPSWMSTQSAIRGADYQRISHPAVHAEGDNENGLHGEAQRTFLPQSNTEFGNDWDVD</sequence>
<dbReference type="PhylomeDB" id="A0A0A2KTY3"/>
<gene>
    <name evidence="2" type="ORF">PITC_015110</name>
</gene>
<dbReference type="Proteomes" id="UP000030104">
    <property type="component" value="Unassembled WGS sequence"/>
</dbReference>
<dbReference type="OrthoDB" id="71600at2759"/>
<evidence type="ECO:0000256" key="1">
    <source>
        <dbReference type="SAM" id="MobiDB-lite"/>
    </source>
</evidence>
<accession>A0A0A2KTY3</accession>
<dbReference type="HOGENOM" id="CLU_2606762_0_0_1"/>
<proteinExistence type="predicted"/>
<dbReference type="AlphaFoldDB" id="A0A0A2KTY3"/>
<feature type="region of interest" description="Disordered" evidence="1">
    <location>
        <begin position="47"/>
        <end position="79"/>
    </location>
</feature>
<comment type="caution">
    <text evidence="2">The sequence shown here is derived from an EMBL/GenBank/DDBJ whole genome shotgun (WGS) entry which is preliminary data.</text>
</comment>
<name>A0A0A2KTY3_PENIT</name>
<feature type="compositionally biased region" description="Basic and acidic residues" evidence="1">
    <location>
        <begin position="47"/>
        <end position="60"/>
    </location>
</feature>
<evidence type="ECO:0000313" key="2">
    <source>
        <dbReference type="EMBL" id="KGO70398.1"/>
    </source>
</evidence>
<dbReference type="EMBL" id="JQGA01001045">
    <property type="protein sequence ID" value="KGO70398.1"/>
    <property type="molecule type" value="Genomic_DNA"/>
</dbReference>
<organism evidence="2 3">
    <name type="scientific">Penicillium italicum</name>
    <name type="common">Blue mold</name>
    <dbReference type="NCBI Taxonomy" id="40296"/>
    <lineage>
        <taxon>Eukaryota</taxon>
        <taxon>Fungi</taxon>
        <taxon>Dikarya</taxon>
        <taxon>Ascomycota</taxon>
        <taxon>Pezizomycotina</taxon>
        <taxon>Eurotiomycetes</taxon>
        <taxon>Eurotiomycetidae</taxon>
        <taxon>Eurotiales</taxon>
        <taxon>Aspergillaceae</taxon>
        <taxon>Penicillium</taxon>
    </lineage>
</organism>